<evidence type="ECO:0000256" key="1">
    <source>
        <dbReference type="ARBA" id="ARBA00004571"/>
    </source>
</evidence>
<keyword evidence="6 13" id="KW-0812">Transmembrane</keyword>
<dbReference type="Gene3D" id="2.40.170.20">
    <property type="entry name" value="TonB-dependent receptor, beta-barrel domain"/>
    <property type="match status" value="1"/>
</dbReference>
<dbReference type="SUPFAM" id="SSF56935">
    <property type="entry name" value="Porins"/>
    <property type="match status" value="1"/>
</dbReference>
<dbReference type="CDD" id="cd01347">
    <property type="entry name" value="ligand_gated_channel"/>
    <property type="match status" value="1"/>
</dbReference>
<sequence>MKSQRLKIFFWQSILLTGSAVVFTIKPVRVVALPIIAAKIPASNQQLLPRTRITKSVTTIREIRRLIDAQKLVQSPTPLQAEVITVTGVKVNSTDKGLEVVLETGVKSDRLQVTPKTEGNSYVADIPNAQLRLASGNTFRQSKPVAGITEVSVTNIDGNTLRVTVTGESSAPAVELFDSNEGLVFGVTSSAITGQQPKPPQQKPSSSENQAPIELEVTAPPETGYNPIDTAVGTRTNTPLRDIPQTVNVIPQQVITDQHILYIGDALKNVGVSAEREPGSQDRFIIRGFNSSFGNILIDGLRGFSLGGSAALNLNNIERVEVLRGPASVLYGRAGLGGVVNLVTKPPLKDPYYSADFSIGNFNSYRGSLDFSGPLTTNKNVSYRFNASYLNSDSFIDFYNEERYQFAGALSWDIDRNTKLTFNSSYGDYNSSLTNEGLPAIGTLYPNPNGKVPISRYVGEVGTTDIITTRLSYKIEHHFNDNWSIENAFGLLNVKIDNSPIGRGVPIALQPDNETLTRRRFVQVGESFQNGTDLNTLVTGQFKTGSLEHQLIVGTEYAWSFVNGYNQNFTASSINIFNPVYGFGGGGTLSNQSSSSTNAYNLGVYAQDLITLSQNFKLVLGGRYDWTWQTNDNKLASTSTNFSSEAFSPRVGIVYQPIKPLSLYASYARSFVPQAGLTATGQAFQPQDGTQYEIGAKADLLGDKLSVDLALFDLTQSNILTNDPNNSGFSIPVGEANSKGVELFITGEISPGWNVIASYAYANPRVTEDNSIPVGKELPGAAQNIASLWTTYIIPKGNLKGFGAGLGLYYVGDRFVDSANTLKLPNYVRTDAALFYRQEKFDAALNFQNLFDINYFEGAFGSTPVNTTVYYGYPFTVNFTLRWKF</sequence>
<evidence type="ECO:0000256" key="12">
    <source>
        <dbReference type="ARBA" id="ARBA00023237"/>
    </source>
</evidence>
<dbReference type="Pfam" id="PF00593">
    <property type="entry name" value="TonB_dep_Rec_b-barrel"/>
    <property type="match status" value="1"/>
</dbReference>
<dbReference type="GO" id="GO:0015891">
    <property type="term" value="P:siderophore transport"/>
    <property type="evidence" value="ECO:0007669"/>
    <property type="project" value="InterPro"/>
</dbReference>
<evidence type="ECO:0000256" key="9">
    <source>
        <dbReference type="ARBA" id="ARBA00023065"/>
    </source>
</evidence>
<dbReference type="GO" id="GO:0015344">
    <property type="term" value="F:siderophore uptake transmembrane transporter activity"/>
    <property type="evidence" value="ECO:0007669"/>
    <property type="project" value="TreeGrafter"/>
</dbReference>
<reference evidence="19 20" key="1">
    <citation type="journal article" date="2021" name="Int. J. Syst. Evol. Microbiol.">
        <title>Amazonocrinis nigriterrae gen. nov., sp. nov., Atlanticothrix silvestris gen. nov., sp. nov. and Dendronalium phyllosphericum gen. nov., sp. nov., nostocacean cyanobacteria from Brazilian environments.</title>
        <authorList>
            <person name="Alvarenga D.O."/>
            <person name="Andreote A.P.D."/>
            <person name="Branco L.H.Z."/>
            <person name="Delbaje E."/>
            <person name="Cruz R.B."/>
            <person name="Varani A.M."/>
            <person name="Fiore M.F."/>
        </authorList>
    </citation>
    <scope>NUCLEOTIDE SEQUENCE [LARGE SCALE GENOMIC DNA]</scope>
    <source>
        <strain evidence="19 20">CENA369</strain>
    </source>
</reference>
<evidence type="ECO:0000313" key="19">
    <source>
        <dbReference type="EMBL" id="MBH8576647.1"/>
    </source>
</evidence>
<evidence type="ECO:0000256" key="11">
    <source>
        <dbReference type="ARBA" id="ARBA00023136"/>
    </source>
</evidence>
<evidence type="ECO:0000256" key="14">
    <source>
        <dbReference type="RuleBase" id="RU003357"/>
    </source>
</evidence>
<evidence type="ECO:0000256" key="13">
    <source>
        <dbReference type="PROSITE-ProRule" id="PRU01360"/>
    </source>
</evidence>
<evidence type="ECO:0000256" key="2">
    <source>
        <dbReference type="ARBA" id="ARBA00009810"/>
    </source>
</evidence>
<keyword evidence="5" id="KW-0410">Iron transport</keyword>
<evidence type="ECO:0000256" key="7">
    <source>
        <dbReference type="ARBA" id="ARBA00022729"/>
    </source>
</evidence>
<feature type="domain" description="TonB-dependent receptor-like beta-barrel" evidence="16">
    <location>
        <begin position="412"/>
        <end position="850"/>
    </location>
</feature>
<dbReference type="AlphaFoldDB" id="A0A8J7ILW0"/>
<dbReference type="Proteomes" id="UP000662314">
    <property type="component" value="Unassembled WGS sequence"/>
</dbReference>
<proteinExistence type="inferred from homology"/>
<keyword evidence="3 13" id="KW-0813">Transport</keyword>
<evidence type="ECO:0000259" key="18">
    <source>
        <dbReference type="Pfam" id="PF11741"/>
    </source>
</evidence>
<evidence type="ECO:0000256" key="6">
    <source>
        <dbReference type="ARBA" id="ARBA00022692"/>
    </source>
</evidence>
<evidence type="ECO:0000256" key="4">
    <source>
        <dbReference type="ARBA" id="ARBA00022452"/>
    </source>
</evidence>
<evidence type="ECO:0000256" key="8">
    <source>
        <dbReference type="ARBA" id="ARBA00023004"/>
    </source>
</evidence>
<keyword evidence="9" id="KW-0406">Ion transport</keyword>
<dbReference type="Pfam" id="PF07715">
    <property type="entry name" value="Plug"/>
    <property type="match status" value="1"/>
</dbReference>
<evidence type="ECO:0000313" key="20">
    <source>
        <dbReference type="Proteomes" id="UP000662314"/>
    </source>
</evidence>
<keyword evidence="19" id="KW-0675">Receptor</keyword>
<dbReference type="Gene3D" id="2.170.130.10">
    <property type="entry name" value="TonB-dependent receptor, plug domain"/>
    <property type="match status" value="1"/>
</dbReference>
<dbReference type="FunFam" id="2.40.170.20:FF:000005">
    <property type="entry name" value="TonB-dependent siderophore receptor"/>
    <property type="match status" value="1"/>
</dbReference>
<keyword evidence="7" id="KW-0732">Signal</keyword>
<keyword evidence="8" id="KW-0408">Iron</keyword>
<dbReference type="GO" id="GO:0038023">
    <property type="term" value="F:signaling receptor activity"/>
    <property type="evidence" value="ECO:0007669"/>
    <property type="project" value="InterPro"/>
</dbReference>
<dbReference type="InterPro" id="IPR000531">
    <property type="entry name" value="Beta-barrel_TonB"/>
</dbReference>
<dbReference type="InterPro" id="IPR021731">
    <property type="entry name" value="AMIN_dom"/>
</dbReference>
<feature type="region of interest" description="Disordered" evidence="15">
    <location>
        <begin position="218"/>
        <end position="239"/>
    </location>
</feature>
<dbReference type="InterPro" id="IPR010105">
    <property type="entry name" value="TonB_sidphr_rcpt"/>
</dbReference>
<comment type="subcellular location">
    <subcellularLocation>
        <location evidence="1 13">Cell outer membrane</location>
        <topology evidence="1 13">Multi-pass membrane protein</topology>
    </subcellularLocation>
</comment>
<dbReference type="InterPro" id="IPR039426">
    <property type="entry name" value="TonB-dep_rcpt-like"/>
</dbReference>
<evidence type="ECO:0000256" key="10">
    <source>
        <dbReference type="ARBA" id="ARBA00023077"/>
    </source>
</evidence>
<dbReference type="PROSITE" id="PS52016">
    <property type="entry name" value="TONB_DEPENDENT_REC_3"/>
    <property type="match status" value="1"/>
</dbReference>
<accession>A0A8J7ILW0</accession>
<dbReference type="RefSeq" id="WP_214435378.1">
    <property type="nucleotide sequence ID" value="NZ_CAWPUQ010000163.1"/>
</dbReference>
<feature type="domain" description="AMIN" evidence="18">
    <location>
        <begin position="89"/>
        <end position="185"/>
    </location>
</feature>
<name>A0A8J7ILW0_9NOST</name>
<dbReference type="EMBL" id="JAECZA010000235">
    <property type="protein sequence ID" value="MBH8576647.1"/>
    <property type="molecule type" value="Genomic_DNA"/>
</dbReference>
<dbReference type="PANTHER" id="PTHR32552">
    <property type="entry name" value="FERRICHROME IRON RECEPTOR-RELATED"/>
    <property type="match status" value="1"/>
</dbReference>
<keyword evidence="4 13" id="KW-1134">Transmembrane beta strand</keyword>
<keyword evidence="11 13" id="KW-0472">Membrane</keyword>
<keyword evidence="20" id="KW-1185">Reference proteome</keyword>
<keyword evidence="10 14" id="KW-0798">TonB box</keyword>
<dbReference type="NCBIfam" id="TIGR01783">
    <property type="entry name" value="TonB-siderophor"/>
    <property type="match status" value="1"/>
</dbReference>
<dbReference type="InterPro" id="IPR012910">
    <property type="entry name" value="Plug_dom"/>
</dbReference>
<evidence type="ECO:0000256" key="15">
    <source>
        <dbReference type="SAM" id="MobiDB-lite"/>
    </source>
</evidence>
<evidence type="ECO:0000256" key="3">
    <source>
        <dbReference type="ARBA" id="ARBA00022448"/>
    </source>
</evidence>
<feature type="domain" description="TonB-dependent receptor plug" evidence="17">
    <location>
        <begin position="240"/>
        <end position="339"/>
    </location>
</feature>
<dbReference type="GO" id="GO:0009279">
    <property type="term" value="C:cell outer membrane"/>
    <property type="evidence" value="ECO:0007669"/>
    <property type="project" value="UniProtKB-SubCell"/>
</dbReference>
<dbReference type="PANTHER" id="PTHR32552:SF68">
    <property type="entry name" value="FERRICHROME OUTER MEMBRANE TRANSPORTER_PHAGE RECEPTOR"/>
    <property type="match status" value="1"/>
</dbReference>
<dbReference type="Pfam" id="PF11741">
    <property type="entry name" value="AMIN"/>
    <property type="match status" value="1"/>
</dbReference>
<evidence type="ECO:0000256" key="5">
    <source>
        <dbReference type="ARBA" id="ARBA00022496"/>
    </source>
</evidence>
<protein>
    <submittedName>
        <fullName evidence="19">TonB-dependent siderophore receptor</fullName>
    </submittedName>
</protein>
<organism evidence="19 20">
    <name type="scientific">Dendronalium phyllosphericum CENA369</name>
    <dbReference type="NCBI Taxonomy" id="1725256"/>
    <lineage>
        <taxon>Bacteria</taxon>
        <taxon>Bacillati</taxon>
        <taxon>Cyanobacteriota</taxon>
        <taxon>Cyanophyceae</taxon>
        <taxon>Nostocales</taxon>
        <taxon>Nostocaceae</taxon>
        <taxon>Dendronalium</taxon>
        <taxon>Dendronalium phyllosphericum</taxon>
    </lineage>
</organism>
<keyword evidence="12 13" id="KW-0998">Cell outer membrane</keyword>
<dbReference type="InterPro" id="IPR037066">
    <property type="entry name" value="Plug_dom_sf"/>
</dbReference>
<gene>
    <name evidence="19" type="ORF">I8752_27390</name>
</gene>
<dbReference type="FunFam" id="2.170.130.10:FF:000001">
    <property type="entry name" value="Catecholate siderophore TonB-dependent receptor"/>
    <property type="match status" value="1"/>
</dbReference>
<comment type="caution">
    <text evidence="19">The sequence shown here is derived from an EMBL/GenBank/DDBJ whole genome shotgun (WGS) entry which is preliminary data.</text>
</comment>
<evidence type="ECO:0000259" key="17">
    <source>
        <dbReference type="Pfam" id="PF07715"/>
    </source>
</evidence>
<comment type="similarity">
    <text evidence="2 13 14">Belongs to the TonB-dependent receptor family.</text>
</comment>
<dbReference type="InterPro" id="IPR036942">
    <property type="entry name" value="Beta-barrel_TonB_sf"/>
</dbReference>
<evidence type="ECO:0000259" key="16">
    <source>
        <dbReference type="Pfam" id="PF00593"/>
    </source>
</evidence>